<dbReference type="SUPFAM" id="SSF88697">
    <property type="entry name" value="PUA domain-like"/>
    <property type="match status" value="1"/>
</dbReference>
<protein>
    <submittedName>
        <fullName evidence="2">AAA family ATPase</fullName>
    </submittedName>
</protein>
<dbReference type="InterPro" id="IPR002740">
    <property type="entry name" value="EVE_domain"/>
</dbReference>
<dbReference type="PANTHER" id="PTHR37291:SF1">
    <property type="entry name" value="TYPE IV METHYL-DIRECTED RESTRICTION ENZYME ECOKMCRB SUBUNIT"/>
    <property type="match status" value="1"/>
</dbReference>
<organism evidence="2 3">
    <name type="scientific">Flectobacillus roseus</name>
    <dbReference type="NCBI Taxonomy" id="502259"/>
    <lineage>
        <taxon>Bacteria</taxon>
        <taxon>Pseudomonadati</taxon>
        <taxon>Bacteroidota</taxon>
        <taxon>Cytophagia</taxon>
        <taxon>Cytophagales</taxon>
        <taxon>Flectobacillaceae</taxon>
        <taxon>Flectobacillus</taxon>
    </lineage>
</organism>
<dbReference type="EMBL" id="JASHIF010000011">
    <property type="protein sequence ID" value="MDI9860568.1"/>
    <property type="molecule type" value="Genomic_DNA"/>
</dbReference>
<gene>
    <name evidence="2" type="ORF">QM524_15240</name>
</gene>
<proteinExistence type="predicted"/>
<dbReference type="Pfam" id="PF01878">
    <property type="entry name" value="EVE"/>
    <property type="match status" value="1"/>
</dbReference>
<dbReference type="Proteomes" id="UP001236507">
    <property type="component" value="Unassembled WGS sequence"/>
</dbReference>
<dbReference type="InterPro" id="IPR003593">
    <property type="entry name" value="AAA+_ATPase"/>
</dbReference>
<dbReference type="PANTHER" id="PTHR37291">
    <property type="entry name" value="5-METHYLCYTOSINE-SPECIFIC RESTRICTION ENZYME B"/>
    <property type="match status" value="1"/>
</dbReference>
<dbReference type="SMART" id="SM00382">
    <property type="entry name" value="AAA"/>
    <property type="match status" value="1"/>
</dbReference>
<reference evidence="2 3" key="1">
    <citation type="submission" date="2023-05" db="EMBL/GenBank/DDBJ databases">
        <title>Novel species of genus Flectobacillus isolated from stream in China.</title>
        <authorList>
            <person name="Lu H."/>
        </authorList>
    </citation>
    <scope>NUCLEOTIDE SEQUENCE [LARGE SCALE GENOMIC DNA]</scope>
    <source>
        <strain evidence="2 3">KCTC 42575</strain>
    </source>
</reference>
<dbReference type="SUPFAM" id="SSF52540">
    <property type="entry name" value="P-loop containing nucleoside triphosphate hydrolases"/>
    <property type="match status" value="1"/>
</dbReference>
<keyword evidence="3" id="KW-1185">Reference proteome</keyword>
<evidence type="ECO:0000313" key="3">
    <source>
        <dbReference type="Proteomes" id="UP001236507"/>
    </source>
</evidence>
<feature type="domain" description="AAA+ ATPase" evidence="1">
    <location>
        <begin position="180"/>
        <end position="345"/>
    </location>
</feature>
<dbReference type="InterPro" id="IPR015947">
    <property type="entry name" value="PUA-like_sf"/>
</dbReference>
<dbReference type="Pfam" id="PF07728">
    <property type="entry name" value="AAA_5"/>
    <property type="match status" value="1"/>
</dbReference>
<dbReference type="InterPro" id="IPR027417">
    <property type="entry name" value="P-loop_NTPase"/>
</dbReference>
<dbReference type="RefSeq" id="WP_283345236.1">
    <property type="nucleotide sequence ID" value="NZ_JASHIF010000011.1"/>
</dbReference>
<sequence length="441" mass="51239">MSFQKNRNYWWLNLNPKTGSIDQLRYHQSQLFTSHNEFGNKRRIYQHFQSVQKGDWVIGYESTPVKQIKAILEITEPLHVHPVTGESIAFCLKEKLPFPIEWAELKQIHFLKDSDILKNNQGSLFQISEDEFEAIQAMIDLQKESIVAENIIIPFERNDALADLFIEAEQFDEIVETLKYKKNIILQGPPGVGKTFLAKKLAYTLIGTKDESRIKMVQFHQSYSYEDFIQGLRPDGDGGFKLKNGVFYEFCKMAQRNAGIDHFFIIDEINRGNLSRIFGELLLLIENDKRGRANEIPLTYGDKDAEPFSVPDNLHIIGTMNTADRSLTTIDYALRRRFAFISLQPCFNERWVNCLVGQGLDKEFVESIARKFNLLNQEISQDRHLLKGFQIGHSYFTHFPAGENAPKWYKRIIQLEIAPLLEEYWYDQPEKVQNCVEELLG</sequence>
<dbReference type="InterPro" id="IPR011704">
    <property type="entry name" value="ATPase_dyneun-rel_AAA"/>
</dbReference>
<dbReference type="Gene3D" id="3.40.50.300">
    <property type="entry name" value="P-loop containing nucleotide triphosphate hydrolases"/>
    <property type="match status" value="1"/>
</dbReference>
<dbReference type="Gene3D" id="3.10.590.10">
    <property type="entry name" value="ph1033 like domains"/>
    <property type="match status" value="1"/>
</dbReference>
<comment type="caution">
    <text evidence="2">The sequence shown here is derived from an EMBL/GenBank/DDBJ whole genome shotgun (WGS) entry which is preliminary data.</text>
</comment>
<dbReference type="InterPro" id="IPR052934">
    <property type="entry name" value="Methyl-DNA_Rec/Restrict_Enz"/>
</dbReference>
<dbReference type="CDD" id="cd00009">
    <property type="entry name" value="AAA"/>
    <property type="match status" value="1"/>
</dbReference>
<name>A0ABT6YAF8_9BACT</name>
<evidence type="ECO:0000313" key="2">
    <source>
        <dbReference type="EMBL" id="MDI9860568.1"/>
    </source>
</evidence>
<accession>A0ABT6YAF8</accession>
<evidence type="ECO:0000259" key="1">
    <source>
        <dbReference type="SMART" id="SM00382"/>
    </source>
</evidence>